<comment type="catalytic activity">
    <reaction evidence="12">
        <text>K(+)(in) = K(+)(out)</text>
        <dbReference type="Rhea" id="RHEA:29463"/>
        <dbReference type="ChEBI" id="CHEBI:29103"/>
    </reaction>
</comment>
<dbReference type="PANTHER" id="PTHR31462:SF5">
    <property type="entry name" value="ENDOSOMAL_LYSOSOMAL PROTON CHANNEL TMEM175"/>
    <property type="match status" value="1"/>
</dbReference>
<name>A0ABS5XT51_9MICO</name>
<organism evidence="14 15">
    <name type="scientific">Microbacterium flavum</name>
    <dbReference type="NCBI Taxonomy" id="415216"/>
    <lineage>
        <taxon>Bacteria</taxon>
        <taxon>Bacillati</taxon>
        <taxon>Actinomycetota</taxon>
        <taxon>Actinomycetes</taxon>
        <taxon>Micrococcales</taxon>
        <taxon>Microbacteriaceae</taxon>
        <taxon>Microbacterium</taxon>
    </lineage>
</organism>
<evidence type="ECO:0000313" key="14">
    <source>
        <dbReference type="EMBL" id="MBT8797713.1"/>
    </source>
</evidence>
<evidence type="ECO:0000256" key="9">
    <source>
        <dbReference type="ARBA" id="ARBA00023065"/>
    </source>
</evidence>
<dbReference type="Proteomes" id="UP000740605">
    <property type="component" value="Unassembled WGS sequence"/>
</dbReference>
<evidence type="ECO:0000256" key="6">
    <source>
        <dbReference type="ARBA" id="ARBA00022826"/>
    </source>
</evidence>
<keyword evidence="7" id="KW-0630">Potassium</keyword>
<keyword evidence="3" id="KW-0813">Transport</keyword>
<evidence type="ECO:0000256" key="2">
    <source>
        <dbReference type="ARBA" id="ARBA00006920"/>
    </source>
</evidence>
<protein>
    <submittedName>
        <fullName evidence="14">DUF1211 domain-containing protein</fullName>
    </submittedName>
</protein>
<evidence type="ECO:0000256" key="10">
    <source>
        <dbReference type="ARBA" id="ARBA00023136"/>
    </source>
</evidence>
<evidence type="ECO:0000256" key="7">
    <source>
        <dbReference type="ARBA" id="ARBA00022958"/>
    </source>
</evidence>
<keyword evidence="6" id="KW-0631">Potassium channel</keyword>
<comment type="subcellular location">
    <subcellularLocation>
        <location evidence="1">Membrane</location>
        <topology evidence="1">Multi-pass membrane protein</topology>
    </subcellularLocation>
</comment>
<evidence type="ECO:0000256" key="13">
    <source>
        <dbReference type="SAM" id="Phobius"/>
    </source>
</evidence>
<reference evidence="14 15" key="1">
    <citation type="submission" date="2021-03" db="EMBL/GenBank/DDBJ databases">
        <title>Microbacterium pauli sp. nov., isolated from microfiltered milk.</title>
        <authorList>
            <person name="Bellassi P."/>
            <person name="Fontana A."/>
            <person name="Callegari M.L."/>
            <person name="Lorenzo M."/>
            <person name="Cappa F."/>
        </authorList>
    </citation>
    <scope>NUCLEOTIDE SEQUENCE [LARGE SCALE GENOMIC DNA]</scope>
    <source>
        <strain evidence="14 15">DSM 18909</strain>
    </source>
</reference>
<comment type="similarity">
    <text evidence="2">Belongs to the TMEM175 family.</text>
</comment>
<dbReference type="InterPro" id="IPR010617">
    <property type="entry name" value="TMEM175-like"/>
</dbReference>
<keyword evidence="4" id="KW-0633">Potassium transport</keyword>
<dbReference type="RefSeq" id="WP_215486962.1">
    <property type="nucleotide sequence ID" value="NZ_BAAAPJ010000005.1"/>
</dbReference>
<keyword evidence="5 13" id="KW-0812">Transmembrane</keyword>
<comment type="caution">
    <text evidence="14">The sequence shown here is derived from an EMBL/GenBank/DDBJ whole genome shotgun (WGS) entry which is preliminary data.</text>
</comment>
<evidence type="ECO:0000256" key="4">
    <source>
        <dbReference type="ARBA" id="ARBA00022538"/>
    </source>
</evidence>
<feature type="transmembrane region" description="Helical" evidence="13">
    <location>
        <begin position="130"/>
        <end position="149"/>
    </location>
</feature>
<keyword evidence="11" id="KW-0407">Ion channel</keyword>
<dbReference type="EMBL" id="JAFLHG010000005">
    <property type="protein sequence ID" value="MBT8797713.1"/>
    <property type="molecule type" value="Genomic_DNA"/>
</dbReference>
<feature type="transmembrane region" description="Helical" evidence="13">
    <location>
        <begin position="23"/>
        <end position="41"/>
    </location>
</feature>
<dbReference type="PANTHER" id="PTHR31462">
    <property type="entry name" value="ENDOSOMAL/LYSOSOMAL POTASSIUM CHANNEL TMEM175"/>
    <property type="match status" value="1"/>
</dbReference>
<sequence length="218" mass="24105">MTRAGVQERGRAPVLYSAERPKAFIDAVVAIAMTLLILPLMESVSDAADAEGTALDWLGDHRWQLTSFVLSFAIIAMFWLNHQRLFSGVQRVSTTLLWISMAWLLSIVWLPVATALSGRMPDDDALTKAIYIGSMILTALVATIQRVYVLRHRREFGEISTDTLRGGLSADISMCILFSVALVVSITIPAVNYNALFVMLLMGPMQALVRRLLPPLED</sequence>
<proteinExistence type="inferred from homology"/>
<evidence type="ECO:0000256" key="12">
    <source>
        <dbReference type="ARBA" id="ARBA00034430"/>
    </source>
</evidence>
<evidence type="ECO:0000256" key="3">
    <source>
        <dbReference type="ARBA" id="ARBA00022448"/>
    </source>
</evidence>
<evidence type="ECO:0000256" key="8">
    <source>
        <dbReference type="ARBA" id="ARBA00022989"/>
    </source>
</evidence>
<keyword evidence="8 13" id="KW-1133">Transmembrane helix</keyword>
<evidence type="ECO:0000313" key="15">
    <source>
        <dbReference type="Proteomes" id="UP000740605"/>
    </source>
</evidence>
<evidence type="ECO:0000256" key="11">
    <source>
        <dbReference type="ARBA" id="ARBA00023303"/>
    </source>
</evidence>
<accession>A0ABS5XT51</accession>
<keyword evidence="9" id="KW-0406">Ion transport</keyword>
<evidence type="ECO:0000256" key="1">
    <source>
        <dbReference type="ARBA" id="ARBA00004141"/>
    </source>
</evidence>
<feature type="transmembrane region" description="Helical" evidence="13">
    <location>
        <begin position="61"/>
        <end position="80"/>
    </location>
</feature>
<feature type="transmembrane region" description="Helical" evidence="13">
    <location>
        <begin position="92"/>
        <end position="110"/>
    </location>
</feature>
<gene>
    <name evidence="14" type="ORF">J0P97_06460</name>
</gene>
<keyword evidence="10 13" id="KW-0472">Membrane</keyword>
<feature type="transmembrane region" description="Helical" evidence="13">
    <location>
        <begin position="170"/>
        <end position="188"/>
    </location>
</feature>
<keyword evidence="15" id="KW-1185">Reference proteome</keyword>
<dbReference type="Pfam" id="PF06736">
    <property type="entry name" value="TMEM175"/>
    <property type="match status" value="1"/>
</dbReference>
<evidence type="ECO:0000256" key="5">
    <source>
        <dbReference type="ARBA" id="ARBA00022692"/>
    </source>
</evidence>